<feature type="transmembrane region" description="Helical" evidence="1">
    <location>
        <begin position="12"/>
        <end position="29"/>
    </location>
</feature>
<dbReference type="GO" id="GO:0003824">
    <property type="term" value="F:catalytic activity"/>
    <property type="evidence" value="ECO:0007669"/>
    <property type="project" value="UniProtKB-ARBA"/>
</dbReference>
<feature type="domain" description="GGDEF" evidence="2">
    <location>
        <begin position="114"/>
        <end position="245"/>
    </location>
</feature>
<sequence length="252" mass="27776">MFGLSMELRMKSATRISVVYLAFSVAWIGGSDWALSLLFPSHFPLISLYKGWVFALVTALLLYGLMRREAAKRDRVERELRSLAVYDSLTGLLNRNCFIENLDKAIALAERDGSPLGVLFMDLDGFKEVNDRFGHQVGDELLIEVGKRLLFLTRSADSAARFGGDEFVLLVHNDAKGTETLASRLVEAMRAPFFLRSGEVRTTASVGYALFPEHGRQSRALLRAADMAMYKVKDSGKNDAGAPPSVEGTSCG</sequence>
<dbReference type="InterPro" id="IPR029787">
    <property type="entry name" value="Nucleotide_cyclase"/>
</dbReference>
<organism evidence="3 4">
    <name type="scientific">Telmatospirillum siberiense</name>
    <dbReference type="NCBI Taxonomy" id="382514"/>
    <lineage>
        <taxon>Bacteria</taxon>
        <taxon>Pseudomonadati</taxon>
        <taxon>Pseudomonadota</taxon>
        <taxon>Alphaproteobacteria</taxon>
        <taxon>Rhodospirillales</taxon>
        <taxon>Rhodospirillaceae</taxon>
        <taxon>Telmatospirillum</taxon>
    </lineage>
</organism>
<dbReference type="Proteomes" id="UP000233293">
    <property type="component" value="Unassembled WGS sequence"/>
</dbReference>
<evidence type="ECO:0000256" key="1">
    <source>
        <dbReference type="SAM" id="Phobius"/>
    </source>
</evidence>
<evidence type="ECO:0000259" key="2">
    <source>
        <dbReference type="PROSITE" id="PS50887"/>
    </source>
</evidence>
<keyword evidence="1" id="KW-1133">Transmembrane helix</keyword>
<dbReference type="Pfam" id="PF00990">
    <property type="entry name" value="GGDEF"/>
    <property type="match status" value="1"/>
</dbReference>
<dbReference type="SUPFAM" id="SSF55073">
    <property type="entry name" value="Nucleotide cyclase"/>
    <property type="match status" value="1"/>
</dbReference>
<dbReference type="PANTHER" id="PTHR44757">
    <property type="entry name" value="DIGUANYLATE CYCLASE DGCP"/>
    <property type="match status" value="1"/>
</dbReference>
<name>A0A2N3PMH0_9PROT</name>
<dbReference type="SMART" id="SM00267">
    <property type="entry name" value="GGDEF"/>
    <property type="match status" value="1"/>
</dbReference>
<dbReference type="AlphaFoldDB" id="A0A2N3PMH0"/>
<accession>A0A2N3PMH0</accession>
<dbReference type="PROSITE" id="PS50887">
    <property type="entry name" value="GGDEF"/>
    <property type="match status" value="1"/>
</dbReference>
<feature type="transmembrane region" description="Helical" evidence="1">
    <location>
        <begin position="49"/>
        <end position="66"/>
    </location>
</feature>
<comment type="caution">
    <text evidence="3">The sequence shown here is derived from an EMBL/GenBank/DDBJ whole genome shotgun (WGS) entry which is preliminary data.</text>
</comment>
<dbReference type="NCBIfam" id="TIGR00254">
    <property type="entry name" value="GGDEF"/>
    <property type="match status" value="1"/>
</dbReference>
<dbReference type="InterPro" id="IPR043128">
    <property type="entry name" value="Rev_trsase/Diguanyl_cyclase"/>
</dbReference>
<dbReference type="EMBL" id="PIUM01000050">
    <property type="protein sequence ID" value="PKU21598.1"/>
    <property type="molecule type" value="Genomic_DNA"/>
</dbReference>
<evidence type="ECO:0000313" key="4">
    <source>
        <dbReference type="Proteomes" id="UP000233293"/>
    </source>
</evidence>
<evidence type="ECO:0000313" key="3">
    <source>
        <dbReference type="EMBL" id="PKU21598.1"/>
    </source>
</evidence>
<keyword evidence="1" id="KW-0812">Transmembrane</keyword>
<proteinExistence type="predicted"/>
<keyword evidence="4" id="KW-1185">Reference proteome</keyword>
<dbReference type="FunFam" id="3.30.70.270:FF:000001">
    <property type="entry name" value="Diguanylate cyclase domain protein"/>
    <property type="match status" value="1"/>
</dbReference>
<dbReference type="PANTHER" id="PTHR44757:SF2">
    <property type="entry name" value="BIOFILM ARCHITECTURE MAINTENANCE PROTEIN MBAA"/>
    <property type="match status" value="1"/>
</dbReference>
<dbReference type="CDD" id="cd01949">
    <property type="entry name" value="GGDEF"/>
    <property type="match status" value="1"/>
</dbReference>
<dbReference type="Gene3D" id="3.30.70.270">
    <property type="match status" value="1"/>
</dbReference>
<keyword evidence="1" id="KW-0472">Membrane</keyword>
<protein>
    <recommendedName>
        <fullName evidence="2">GGDEF domain-containing protein</fullName>
    </recommendedName>
</protein>
<dbReference type="InterPro" id="IPR052155">
    <property type="entry name" value="Biofilm_reg_signaling"/>
</dbReference>
<reference evidence="4" key="1">
    <citation type="submission" date="2017-12" db="EMBL/GenBank/DDBJ databases">
        <title>Draft genome sequence of Telmatospirillum siberiense 26-4b1T, an acidotolerant peatland alphaproteobacterium potentially involved in sulfur cycling.</title>
        <authorList>
            <person name="Hausmann B."/>
            <person name="Pjevac P."/>
            <person name="Schreck K."/>
            <person name="Herbold C.W."/>
            <person name="Daims H."/>
            <person name="Wagner M."/>
            <person name="Pester M."/>
            <person name="Loy A."/>
        </authorList>
    </citation>
    <scope>NUCLEOTIDE SEQUENCE [LARGE SCALE GENOMIC DNA]</scope>
    <source>
        <strain evidence="4">26-4b1</strain>
    </source>
</reference>
<gene>
    <name evidence="3" type="ORF">CWS72_25930</name>
</gene>
<dbReference type="InterPro" id="IPR000160">
    <property type="entry name" value="GGDEF_dom"/>
</dbReference>